<accession>A0ABQ0JLC9</accession>
<sequence>MILDKIFAIPYGVVGLSECERRGGVMADKFVVFLVLAIDASSKNSRL</sequence>
<dbReference type="Proteomes" id="UP000029223">
    <property type="component" value="Unassembled WGS sequence"/>
</dbReference>
<reference evidence="2" key="2">
    <citation type="submission" date="2014-09" db="EMBL/GenBank/DDBJ databases">
        <authorList>
            <consortium name="NBRP consortium"/>
            <person name="Sawabe T."/>
            <person name="Meirelles P."/>
            <person name="Nakanishi M."/>
            <person name="Sayaka M."/>
            <person name="Hattori M."/>
            <person name="Ohkuma M."/>
        </authorList>
    </citation>
    <scope>NUCLEOTIDE SEQUENCE [LARGE SCALE GENOMIC DNA]</scope>
    <source>
        <strain evidence="2">JCM 19239</strain>
    </source>
</reference>
<keyword evidence="2" id="KW-1185">Reference proteome</keyword>
<gene>
    <name evidence="1" type="ORF">JCM19239_6727</name>
</gene>
<evidence type="ECO:0000313" key="1">
    <source>
        <dbReference type="EMBL" id="GAL29561.1"/>
    </source>
</evidence>
<dbReference type="EMBL" id="BBMS01000067">
    <property type="protein sequence ID" value="GAL29561.1"/>
    <property type="molecule type" value="Genomic_DNA"/>
</dbReference>
<proteinExistence type="predicted"/>
<name>A0ABQ0JLC9_9VIBR</name>
<protein>
    <submittedName>
        <fullName evidence="1">Uncharacterized protein</fullName>
    </submittedName>
</protein>
<comment type="caution">
    <text evidence="1">The sequence shown here is derived from an EMBL/GenBank/DDBJ whole genome shotgun (WGS) entry which is preliminary data.</text>
</comment>
<organism evidence="1 2">
    <name type="scientific">Vibrio variabilis</name>
    <dbReference type="NCBI Taxonomy" id="990271"/>
    <lineage>
        <taxon>Bacteria</taxon>
        <taxon>Pseudomonadati</taxon>
        <taxon>Pseudomonadota</taxon>
        <taxon>Gammaproteobacteria</taxon>
        <taxon>Vibrionales</taxon>
        <taxon>Vibrionaceae</taxon>
        <taxon>Vibrio</taxon>
    </lineage>
</organism>
<reference evidence="2" key="1">
    <citation type="submission" date="2014-09" db="EMBL/GenBank/DDBJ databases">
        <title>Vibrio variabilis JCM 19239. (C206) whole genome shotgun sequence.</title>
        <authorList>
            <person name="Sawabe T."/>
            <person name="Meirelles P."/>
            <person name="Nakanishi M."/>
            <person name="Sayaka M."/>
            <person name="Hattori M."/>
            <person name="Ohkuma M."/>
        </authorList>
    </citation>
    <scope>NUCLEOTIDE SEQUENCE [LARGE SCALE GENOMIC DNA]</scope>
    <source>
        <strain evidence="2">JCM 19239</strain>
    </source>
</reference>
<evidence type="ECO:0000313" key="2">
    <source>
        <dbReference type="Proteomes" id="UP000029223"/>
    </source>
</evidence>